<evidence type="ECO:0000256" key="3">
    <source>
        <dbReference type="ARBA" id="ARBA00023125"/>
    </source>
</evidence>
<dbReference type="Proteomes" id="UP001057498">
    <property type="component" value="Chromosome"/>
</dbReference>
<dbReference type="InterPro" id="IPR005119">
    <property type="entry name" value="LysR_subst-bd"/>
</dbReference>
<dbReference type="Pfam" id="PF00126">
    <property type="entry name" value="HTH_1"/>
    <property type="match status" value="1"/>
</dbReference>
<dbReference type="InterPro" id="IPR036390">
    <property type="entry name" value="WH_DNA-bd_sf"/>
</dbReference>
<keyword evidence="3" id="KW-0238">DNA-binding</keyword>
<keyword evidence="7" id="KW-1185">Reference proteome</keyword>
<accession>A0ABN6PLT1</accession>
<dbReference type="Gene3D" id="1.10.10.10">
    <property type="entry name" value="Winged helix-like DNA-binding domain superfamily/Winged helix DNA-binding domain"/>
    <property type="match status" value="1"/>
</dbReference>
<sequence length="294" mass="32290">MNLRFVEAFHWAVSLKSVTRAAQKLHITQSALSARIAALEEELGTVLVDRRDKQFRLTVAGQRFHVLALRLLEVQRQVRAEMSSHAGRAMVLRLGAIESVVHSWLTGWLQQMRSSHPDFELELTVETSPVLVDQVRRGALDLVFAALPASDSAVRTLPLPPMPMVFVGHAAQHTQPCYSLLDLSCIELLTFQRGSQPHQALLALFEQHRAPVPRVHTISSISAMVQLVEGGFGVATLPQATVPALARGAPLRELVAERALQPLPIHASFREDPTSTLTRSVLESAQAYLGQPPG</sequence>
<evidence type="ECO:0000259" key="5">
    <source>
        <dbReference type="PROSITE" id="PS50931"/>
    </source>
</evidence>
<dbReference type="PANTHER" id="PTHR30126:SF77">
    <property type="entry name" value="TRANSCRIPTIONAL REGULATORY PROTEIN"/>
    <property type="match status" value="1"/>
</dbReference>
<comment type="similarity">
    <text evidence="1">Belongs to the LysR transcriptional regulatory family.</text>
</comment>
<dbReference type="InterPro" id="IPR000847">
    <property type="entry name" value="LysR_HTH_N"/>
</dbReference>
<dbReference type="SUPFAM" id="SSF53850">
    <property type="entry name" value="Periplasmic binding protein-like II"/>
    <property type="match status" value="1"/>
</dbReference>
<evidence type="ECO:0000313" key="7">
    <source>
        <dbReference type="Proteomes" id="UP001057498"/>
    </source>
</evidence>
<organism evidence="6 7">
    <name type="scientific">Sphaerotilus microaerophilus</name>
    <dbReference type="NCBI Taxonomy" id="2914710"/>
    <lineage>
        <taxon>Bacteria</taxon>
        <taxon>Pseudomonadati</taxon>
        <taxon>Pseudomonadota</taxon>
        <taxon>Betaproteobacteria</taxon>
        <taxon>Burkholderiales</taxon>
        <taxon>Sphaerotilaceae</taxon>
        <taxon>Sphaerotilus</taxon>
    </lineage>
</organism>
<dbReference type="PANTHER" id="PTHR30126">
    <property type="entry name" value="HTH-TYPE TRANSCRIPTIONAL REGULATOR"/>
    <property type="match status" value="1"/>
</dbReference>
<evidence type="ECO:0000256" key="4">
    <source>
        <dbReference type="ARBA" id="ARBA00023163"/>
    </source>
</evidence>
<dbReference type="PRINTS" id="PR00039">
    <property type="entry name" value="HTHLYSR"/>
</dbReference>
<dbReference type="PROSITE" id="PS50931">
    <property type="entry name" value="HTH_LYSR"/>
    <property type="match status" value="1"/>
</dbReference>
<feature type="domain" description="HTH lysR-type" evidence="5">
    <location>
        <begin position="1"/>
        <end position="58"/>
    </location>
</feature>
<dbReference type="RefSeq" id="WP_251972852.1">
    <property type="nucleotide sequence ID" value="NZ_AP025730.1"/>
</dbReference>
<reference evidence="6" key="1">
    <citation type="submission" date="2022-04" db="EMBL/GenBank/DDBJ databases">
        <title>Whole genome sequence of Sphaerotilus sp. FB-5.</title>
        <authorList>
            <person name="Takeda M."/>
            <person name="Narihara S."/>
            <person name="Akimoto M."/>
            <person name="Akimoto R."/>
            <person name="Nishiyashiki S."/>
            <person name="Murakami T."/>
        </authorList>
    </citation>
    <scope>NUCLEOTIDE SEQUENCE</scope>
    <source>
        <strain evidence="6">FB-5</strain>
    </source>
</reference>
<gene>
    <name evidence="6" type="ORF">CATMQ487_17210</name>
</gene>
<keyword evidence="2" id="KW-0805">Transcription regulation</keyword>
<evidence type="ECO:0000313" key="6">
    <source>
        <dbReference type="EMBL" id="BDI04751.1"/>
    </source>
</evidence>
<dbReference type="Pfam" id="PF03466">
    <property type="entry name" value="LysR_substrate"/>
    <property type="match status" value="1"/>
</dbReference>
<dbReference type="EMBL" id="AP025730">
    <property type="protein sequence ID" value="BDI04751.1"/>
    <property type="molecule type" value="Genomic_DNA"/>
</dbReference>
<proteinExistence type="inferred from homology"/>
<evidence type="ECO:0000256" key="2">
    <source>
        <dbReference type="ARBA" id="ARBA00023015"/>
    </source>
</evidence>
<dbReference type="SUPFAM" id="SSF46785">
    <property type="entry name" value="Winged helix' DNA-binding domain"/>
    <property type="match status" value="1"/>
</dbReference>
<name>A0ABN6PLT1_9BURK</name>
<evidence type="ECO:0000256" key="1">
    <source>
        <dbReference type="ARBA" id="ARBA00009437"/>
    </source>
</evidence>
<keyword evidence="4" id="KW-0804">Transcription</keyword>
<dbReference type="CDD" id="cd05466">
    <property type="entry name" value="PBP2_LTTR_substrate"/>
    <property type="match status" value="1"/>
</dbReference>
<dbReference type="InterPro" id="IPR036388">
    <property type="entry name" value="WH-like_DNA-bd_sf"/>
</dbReference>
<protein>
    <submittedName>
        <fullName evidence="6">LysR family transcriptional regulator</fullName>
    </submittedName>
</protein>
<dbReference type="Gene3D" id="3.40.190.10">
    <property type="entry name" value="Periplasmic binding protein-like II"/>
    <property type="match status" value="2"/>
</dbReference>